<evidence type="ECO:0000313" key="5">
    <source>
        <dbReference type="EMBL" id="KAB7521718.1"/>
    </source>
</evidence>
<organism evidence="5 6">
    <name type="scientific">Flagellimonas olearia</name>
    <dbReference type="NCBI Taxonomy" id="552546"/>
    <lineage>
        <taxon>Bacteria</taxon>
        <taxon>Pseudomonadati</taxon>
        <taxon>Bacteroidota</taxon>
        <taxon>Flavobacteriia</taxon>
        <taxon>Flavobacteriales</taxon>
        <taxon>Flavobacteriaceae</taxon>
        <taxon>Flagellimonas</taxon>
    </lineage>
</organism>
<accession>A0A6I1DXH0</accession>
<dbReference type="InterPro" id="IPR002629">
    <property type="entry name" value="Met_Synth_C/arc"/>
</dbReference>
<keyword evidence="3" id="KW-0862">Zinc</keyword>
<dbReference type="SUPFAM" id="SSF51726">
    <property type="entry name" value="UROD/MetE-like"/>
    <property type="match status" value="1"/>
</dbReference>
<evidence type="ECO:0000256" key="2">
    <source>
        <dbReference type="ARBA" id="ARBA00022723"/>
    </source>
</evidence>
<evidence type="ECO:0000259" key="4">
    <source>
        <dbReference type="Pfam" id="PF01717"/>
    </source>
</evidence>
<dbReference type="GO" id="GO:0003871">
    <property type="term" value="F:5-methyltetrahydropteroyltriglutamate-homocysteine S-methyltransferase activity"/>
    <property type="evidence" value="ECO:0007669"/>
    <property type="project" value="InterPro"/>
</dbReference>
<dbReference type="Pfam" id="PF01717">
    <property type="entry name" value="Meth_synt_2"/>
    <property type="match status" value="1"/>
</dbReference>
<dbReference type="GO" id="GO:0009086">
    <property type="term" value="P:methionine biosynthetic process"/>
    <property type="evidence" value="ECO:0007669"/>
    <property type="project" value="InterPro"/>
</dbReference>
<dbReference type="GO" id="GO:0032259">
    <property type="term" value="P:methylation"/>
    <property type="evidence" value="ECO:0007669"/>
    <property type="project" value="UniProtKB-KW"/>
</dbReference>
<comment type="cofactor">
    <cofactor evidence="1">
        <name>Zn(2+)</name>
        <dbReference type="ChEBI" id="CHEBI:29105"/>
    </cofactor>
</comment>
<evidence type="ECO:0000256" key="1">
    <source>
        <dbReference type="ARBA" id="ARBA00001947"/>
    </source>
</evidence>
<feature type="non-terminal residue" evidence="5">
    <location>
        <position position="1"/>
    </location>
</feature>
<name>A0A6I1DXH0_9FLAO</name>
<dbReference type="InterPro" id="IPR038071">
    <property type="entry name" value="UROD/MetE-like_sf"/>
</dbReference>
<dbReference type="PANTHER" id="PTHR30519">
    <property type="entry name" value="5-METHYLTETRAHYDROPTEROYLTRIGLUTAMATE--HOMOCYSTEINE METHYLTRANSFERASE"/>
    <property type="match status" value="1"/>
</dbReference>
<dbReference type="EMBL" id="WELG01000124">
    <property type="protein sequence ID" value="KAB7521718.1"/>
    <property type="molecule type" value="Genomic_DNA"/>
</dbReference>
<evidence type="ECO:0000313" key="6">
    <source>
        <dbReference type="Proteomes" id="UP000429785"/>
    </source>
</evidence>
<dbReference type="AlphaFoldDB" id="A0A6I1DXH0"/>
<protein>
    <submittedName>
        <fullName evidence="5">5-methyltetrahydropteroyltriglutamate--homocysteine S-methyltransferase</fullName>
    </submittedName>
</protein>
<dbReference type="GO" id="GO:0008270">
    <property type="term" value="F:zinc ion binding"/>
    <property type="evidence" value="ECO:0007669"/>
    <property type="project" value="InterPro"/>
</dbReference>
<gene>
    <name evidence="5" type="ORF">F8C76_18140</name>
</gene>
<keyword evidence="5" id="KW-0808">Transferase</keyword>
<dbReference type="Gene3D" id="3.20.20.210">
    <property type="match status" value="1"/>
</dbReference>
<proteinExistence type="predicted"/>
<dbReference type="Proteomes" id="UP000429785">
    <property type="component" value="Unassembled WGS sequence"/>
</dbReference>
<evidence type="ECO:0000256" key="3">
    <source>
        <dbReference type="ARBA" id="ARBA00022833"/>
    </source>
</evidence>
<comment type="caution">
    <text evidence="5">The sequence shown here is derived from an EMBL/GenBank/DDBJ whole genome shotgun (WGS) entry which is preliminary data.</text>
</comment>
<reference evidence="5 6" key="1">
    <citation type="submission" date="2019-10" db="EMBL/GenBank/DDBJ databases">
        <title>Muricauda olearia CL-SS4 JCM15563 genome.</title>
        <authorList>
            <person name="Liu L."/>
        </authorList>
    </citation>
    <scope>NUCLEOTIDE SEQUENCE [LARGE SCALE GENOMIC DNA]</scope>
    <source>
        <strain evidence="5 6">CL-SS4</strain>
    </source>
</reference>
<sequence>QLSRDRVSPFAERIAQQQQALQLPAFPTTTIGSFPQTREIRTARRDWKAGKLNDAQYQQQMQEEIARCIRYQEEVELDVLVHGEAERNDMVEYFGELLDGFAFTRFGWVQSYGSRCV</sequence>
<keyword evidence="5" id="KW-0489">Methyltransferase</keyword>
<feature type="non-terminal residue" evidence="5">
    <location>
        <position position="117"/>
    </location>
</feature>
<feature type="domain" description="Cobalamin-independent methionine synthase MetE C-terminal/archaeal" evidence="4">
    <location>
        <begin position="26"/>
        <end position="117"/>
    </location>
</feature>
<keyword evidence="2" id="KW-0479">Metal-binding</keyword>